<organism evidence="10 11">
    <name type="scientific">Liquorilactobacillus satsumensis DSM 16230 = JCM 12392</name>
    <dbReference type="NCBI Taxonomy" id="1423801"/>
    <lineage>
        <taxon>Bacteria</taxon>
        <taxon>Bacillati</taxon>
        <taxon>Bacillota</taxon>
        <taxon>Bacilli</taxon>
        <taxon>Lactobacillales</taxon>
        <taxon>Lactobacillaceae</taxon>
        <taxon>Liquorilactobacillus</taxon>
    </lineage>
</organism>
<gene>
    <name evidence="8" type="primary">coaE</name>
    <name evidence="10" type="ORF">FD50_GL002368</name>
</gene>
<dbReference type="GO" id="GO:0005737">
    <property type="term" value="C:cytoplasm"/>
    <property type="evidence" value="ECO:0007669"/>
    <property type="project" value="UniProtKB-SubCell"/>
</dbReference>
<dbReference type="PANTHER" id="PTHR10695">
    <property type="entry name" value="DEPHOSPHO-COA KINASE-RELATED"/>
    <property type="match status" value="1"/>
</dbReference>
<evidence type="ECO:0000256" key="3">
    <source>
        <dbReference type="ARBA" id="ARBA00022679"/>
    </source>
</evidence>
<proteinExistence type="inferred from homology"/>
<dbReference type="NCBIfam" id="TIGR00152">
    <property type="entry name" value="dephospho-CoA kinase"/>
    <property type="match status" value="1"/>
</dbReference>
<dbReference type="AlphaFoldDB" id="A0A0R1V2H0"/>
<keyword evidence="11" id="KW-1185">Reference proteome</keyword>
<evidence type="ECO:0000256" key="9">
    <source>
        <dbReference type="NCBIfam" id="TIGR00152"/>
    </source>
</evidence>
<comment type="similarity">
    <text evidence="1 8">Belongs to the CoaE family.</text>
</comment>
<dbReference type="EMBL" id="AZFQ01000019">
    <property type="protein sequence ID" value="KRL99833.1"/>
    <property type="molecule type" value="Genomic_DNA"/>
</dbReference>
<accession>A0A0R1V2H0</accession>
<dbReference type="Pfam" id="PF01121">
    <property type="entry name" value="CoaE"/>
    <property type="match status" value="1"/>
</dbReference>
<evidence type="ECO:0000256" key="8">
    <source>
        <dbReference type="HAMAP-Rule" id="MF_00376"/>
    </source>
</evidence>
<dbReference type="UniPathway" id="UPA00241">
    <property type="reaction ID" value="UER00356"/>
</dbReference>
<dbReference type="InterPro" id="IPR001977">
    <property type="entry name" value="Depp_CoAkinase"/>
</dbReference>
<dbReference type="InterPro" id="IPR027417">
    <property type="entry name" value="P-loop_NTPase"/>
</dbReference>
<feature type="binding site" evidence="8">
    <location>
        <begin position="12"/>
        <end position="17"/>
    </location>
    <ligand>
        <name>ATP</name>
        <dbReference type="ChEBI" id="CHEBI:30616"/>
    </ligand>
</feature>
<evidence type="ECO:0000313" key="10">
    <source>
        <dbReference type="EMBL" id="KRL99833.1"/>
    </source>
</evidence>
<evidence type="ECO:0000256" key="1">
    <source>
        <dbReference type="ARBA" id="ARBA00009018"/>
    </source>
</evidence>
<comment type="function">
    <text evidence="8">Catalyzes the phosphorylation of the 3'-hydroxyl group of dephosphocoenzyme A to form coenzyme A.</text>
</comment>
<sequence length="202" mass="22278">MTYVLGLTGGIAAGKTTVSDYLKKAGAVVIDADVIARTVVCPGTPGLKQIVAVFGTEILTSKGQLARQKLGNLVFADQHKLASLNRIMGPLIHAEIYRQLKVYKEKKVKLLVLAIPLLFEGGYAKYCDSVMTISSSKTLQLQRLMNRDGLTQQQAKERLEAQMSEKERNQRADIVIDNTKEVEETLSQVLKWLITNGFAEKA</sequence>
<comment type="subcellular location">
    <subcellularLocation>
        <location evidence="8">Cytoplasm</location>
    </subcellularLocation>
</comment>
<evidence type="ECO:0000256" key="2">
    <source>
        <dbReference type="ARBA" id="ARBA00022490"/>
    </source>
</evidence>
<keyword evidence="2 8" id="KW-0963">Cytoplasm</keyword>
<dbReference type="Proteomes" id="UP000051166">
    <property type="component" value="Unassembled WGS sequence"/>
</dbReference>
<keyword evidence="7 8" id="KW-0173">Coenzyme A biosynthesis</keyword>
<dbReference type="GO" id="GO:0005524">
    <property type="term" value="F:ATP binding"/>
    <property type="evidence" value="ECO:0007669"/>
    <property type="project" value="UniProtKB-UniRule"/>
</dbReference>
<dbReference type="PANTHER" id="PTHR10695:SF46">
    <property type="entry name" value="BIFUNCTIONAL COENZYME A SYNTHASE-RELATED"/>
    <property type="match status" value="1"/>
</dbReference>
<dbReference type="HAMAP" id="MF_00376">
    <property type="entry name" value="Dephospho_CoA_kinase"/>
    <property type="match status" value="1"/>
</dbReference>
<comment type="pathway">
    <text evidence="8">Cofactor biosynthesis; coenzyme A biosynthesis; CoA from (R)-pantothenate: step 5/5.</text>
</comment>
<dbReference type="FunFam" id="3.40.50.300:FF:000991">
    <property type="entry name" value="Dephospho-CoA kinase"/>
    <property type="match status" value="1"/>
</dbReference>
<dbReference type="PATRIC" id="fig|1423801.4.peg.2425"/>
<keyword evidence="6 8" id="KW-0067">ATP-binding</keyword>
<keyword evidence="4 8" id="KW-0547">Nucleotide-binding</keyword>
<dbReference type="CDD" id="cd02022">
    <property type="entry name" value="DPCK"/>
    <property type="match status" value="1"/>
</dbReference>
<comment type="caution">
    <text evidence="10">The sequence shown here is derived from an EMBL/GenBank/DDBJ whole genome shotgun (WGS) entry which is preliminary data.</text>
</comment>
<evidence type="ECO:0000256" key="5">
    <source>
        <dbReference type="ARBA" id="ARBA00022777"/>
    </source>
</evidence>
<dbReference type="OrthoDB" id="9812943at2"/>
<reference evidence="10 11" key="1">
    <citation type="journal article" date="2015" name="Genome Announc.">
        <title>Expanding the biotechnology potential of lactobacilli through comparative genomics of 213 strains and associated genera.</title>
        <authorList>
            <person name="Sun Z."/>
            <person name="Harris H.M."/>
            <person name="McCann A."/>
            <person name="Guo C."/>
            <person name="Argimon S."/>
            <person name="Zhang W."/>
            <person name="Yang X."/>
            <person name="Jeffery I.B."/>
            <person name="Cooney J.C."/>
            <person name="Kagawa T.F."/>
            <person name="Liu W."/>
            <person name="Song Y."/>
            <person name="Salvetti E."/>
            <person name="Wrobel A."/>
            <person name="Rasinkangas P."/>
            <person name="Parkhill J."/>
            <person name="Rea M.C."/>
            <person name="O'Sullivan O."/>
            <person name="Ritari J."/>
            <person name="Douillard F.P."/>
            <person name="Paul Ross R."/>
            <person name="Yang R."/>
            <person name="Briner A.E."/>
            <person name="Felis G.E."/>
            <person name="de Vos W.M."/>
            <person name="Barrangou R."/>
            <person name="Klaenhammer T.R."/>
            <person name="Caufield P.W."/>
            <person name="Cui Y."/>
            <person name="Zhang H."/>
            <person name="O'Toole P.W."/>
        </authorList>
    </citation>
    <scope>NUCLEOTIDE SEQUENCE [LARGE SCALE GENOMIC DNA]</scope>
    <source>
        <strain evidence="10 11">DSM 16230</strain>
    </source>
</reference>
<evidence type="ECO:0000256" key="4">
    <source>
        <dbReference type="ARBA" id="ARBA00022741"/>
    </source>
</evidence>
<dbReference type="SUPFAM" id="SSF52540">
    <property type="entry name" value="P-loop containing nucleoside triphosphate hydrolases"/>
    <property type="match status" value="1"/>
</dbReference>
<dbReference type="PROSITE" id="PS51219">
    <property type="entry name" value="DPCK"/>
    <property type="match status" value="1"/>
</dbReference>
<dbReference type="RefSeq" id="WP_056959889.1">
    <property type="nucleotide sequence ID" value="NZ_AZFQ01000019.1"/>
</dbReference>
<dbReference type="STRING" id="1423801.FD50_GL002368"/>
<protein>
    <recommendedName>
        <fullName evidence="8 9">Dephospho-CoA kinase</fullName>
        <ecNumber evidence="8 9">2.7.1.24</ecNumber>
    </recommendedName>
    <alternativeName>
        <fullName evidence="8">Dephosphocoenzyme A kinase</fullName>
    </alternativeName>
</protein>
<name>A0A0R1V2H0_9LACO</name>
<keyword evidence="3 8" id="KW-0808">Transferase</keyword>
<comment type="catalytic activity">
    <reaction evidence="8">
        <text>3'-dephospho-CoA + ATP = ADP + CoA + H(+)</text>
        <dbReference type="Rhea" id="RHEA:18245"/>
        <dbReference type="ChEBI" id="CHEBI:15378"/>
        <dbReference type="ChEBI" id="CHEBI:30616"/>
        <dbReference type="ChEBI" id="CHEBI:57287"/>
        <dbReference type="ChEBI" id="CHEBI:57328"/>
        <dbReference type="ChEBI" id="CHEBI:456216"/>
        <dbReference type="EC" id="2.7.1.24"/>
    </reaction>
</comment>
<evidence type="ECO:0000256" key="7">
    <source>
        <dbReference type="ARBA" id="ARBA00022993"/>
    </source>
</evidence>
<dbReference type="EC" id="2.7.1.24" evidence="8 9"/>
<dbReference type="GO" id="GO:0004140">
    <property type="term" value="F:dephospho-CoA kinase activity"/>
    <property type="evidence" value="ECO:0007669"/>
    <property type="project" value="UniProtKB-UniRule"/>
</dbReference>
<dbReference type="Gene3D" id="3.40.50.300">
    <property type="entry name" value="P-loop containing nucleotide triphosphate hydrolases"/>
    <property type="match status" value="1"/>
</dbReference>
<dbReference type="GO" id="GO:0015937">
    <property type="term" value="P:coenzyme A biosynthetic process"/>
    <property type="evidence" value="ECO:0007669"/>
    <property type="project" value="UniProtKB-UniRule"/>
</dbReference>
<evidence type="ECO:0000256" key="6">
    <source>
        <dbReference type="ARBA" id="ARBA00022840"/>
    </source>
</evidence>
<keyword evidence="5 8" id="KW-0418">Kinase</keyword>
<dbReference type="GeneID" id="98307305"/>
<evidence type="ECO:0000313" key="11">
    <source>
        <dbReference type="Proteomes" id="UP000051166"/>
    </source>
</evidence>